<proteinExistence type="predicted"/>
<accession>A0A6M5ZZ42</accession>
<keyword evidence="1" id="KW-0614">Plasmid</keyword>
<dbReference type="EMBL" id="MN543571">
    <property type="protein sequence ID" value="QJX11321.1"/>
    <property type="molecule type" value="Genomic_DNA"/>
</dbReference>
<name>A0A6M5ZZ42_KLEPN</name>
<organism evidence="1">
    <name type="scientific">Klebsiella pneumoniae</name>
    <dbReference type="NCBI Taxonomy" id="573"/>
    <lineage>
        <taxon>Bacteria</taxon>
        <taxon>Pseudomonadati</taxon>
        <taxon>Pseudomonadota</taxon>
        <taxon>Gammaproteobacteria</taxon>
        <taxon>Enterobacterales</taxon>
        <taxon>Enterobacteriaceae</taxon>
        <taxon>Klebsiella/Raoultella group</taxon>
        <taxon>Klebsiella</taxon>
        <taxon>Klebsiella pneumoniae complex</taxon>
    </lineage>
</organism>
<sequence>MIAVVPRRLACKDDYLVIVDMPLEVPCFTKSMAWNRDPAHQWIRALCVEVSQDDPF</sequence>
<protein>
    <submittedName>
        <fullName evidence="1">Transcriptional regulator, LysR family</fullName>
    </submittedName>
</protein>
<dbReference type="Gene3D" id="3.40.190.10">
    <property type="entry name" value="Periplasmic binding protein-like II"/>
    <property type="match status" value="2"/>
</dbReference>
<evidence type="ECO:0000313" key="1">
    <source>
        <dbReference type="EMBL" id="QJX11321.1"/>
    </source>
</evidence>
<dbReference type="RefSeq" id="WP_017900943.1">
    <property type="nucleotide sequence ID" value="NZ_BDLG01000058.1"/>
</dbReference>
<dbReference type="AlphaFoldDB" id="A0A6M5ZZ42"/>
<geneLocation type="plasmid" evidence="1">
    <name>pGH27_175</name>
</geneLocation>
<reference evidence="1" key="1">
    <citation type="submission" date="2019-10" db="EMBL/GenBank/DDBJ databases">
        <title>Tracking microevolution events of conjugative virulence plasmid p15WZ-82_Vir during transmission.</title>
        <authorList>
            <person name="Yang X."/>
        </authorList>
    </citation>
    <scope>NUCLEOTIDE SEQUENCE</scope>
    <source>
        <strain evidence="1">GH27</strain>
        <plasmid evidence="1">pGH27_175</plasmid>
    </source>
</reference>